<sequence length="197" mass="20825">MCLHGRPSRKRGERTVSPRSRVAGFARNLTESMTYPFESWRGTAELVLVGFATYILLVVSTMPEFTVQMLVDGFHWFDYVLVSLTETIYRTDGLSGIAIIVLYALLTGIAVVNAAAQLRLVGLSSLTDLSGVLPGLLASGCASCGAGLLGFLGFAGALTLLPYDGTLLQLGGLVLLVFFLGRAGHPERCAIAPGADG</sequence>
<evidence type="ECO:0000313" key="2">
    <source>
        <dbReference type="EMBL" id="ELY58537.1"/>
    </source>
</evidence>
<evidence type="ECO:0000313" key="3">
    <source>
        <dbReference type="Proteomes" id="UP000011531"/>
    </source>
</evidence>
<feature type="transmembrane region" description="Helical" evidence="1">
    <location>
        <begin position="136"/>
        <end position="161"/>
    </location>
</feature>
<organism evidence="2 3">
    <name type="scientific">Natronococcus jeotgali DSM 18795</name>
    <dbReference type="NCBI Taxonomy" id="1227498"/>
    <lineage>
        <taxon>Archaea</taxon>
        <taxon>Methanobacteriati</taxon>
        <taxon>Methanobacteriota</taxon>
        <taxon>Stenosarchaea group</taxon>
        <taxon>Halobacteria</taxon>
        <taxon>Halobacteriales</taxon>
        <taxon>Natrialbaceae</taxon>
        <taxon>Natronococcus</taxon>
    </lineage>
</organism>
<protein>
    <submittedName>
        <fullName evidence="2">Uncharacterized protein</fullName>
    </submittedName>
</protein>
<keyword evidence="1" id="KW-0812">Transmembrane</keyword>
<keyword evidence="1" id="KW-0472">Membrane</keyword>
<accession>L9XA90</accession>
<gene>
    <name evidence="2" type="ORF">C492_12000</name>
</gene>
<keyword evidence="3" id="KW-1185">Reference proteome</keyword>
<evidence type="ECO:0000256" key="1">
    <source>
        <dbReference type="SAM" id="Phobius"/>
    </source>
</evidence>
<feature type="transmembrane region" description="Helical" evidence="1">
    <location>
        <begin position="43"/>
        <end position="62"/>
    </location>
</feature>
<dbReference type="PATRIC" id="fig|1227498.3.peg.2322"/>
<dbReference type="STRING" id="1227498.C492_12000"/>
<dbReference type="AlphaFoldDB" id="L9XA90"/>
<comment type="caution">
    <text evidence="2">The sequence shown here is derived from an EMBL/GenBank/DDBJ whole genome shotgun (WGS) entry which is preliminary data.</text>
</comment>
<feature type="transmembrane region" description="Helical" evidence="1">
    <location>
        <begin position="94"/>
        <end position="116"/>
    </location>
</feature>
<dbReference type="EMBL" id="AOIA01000114">
    <property type="protein sequence ID" value="ELY58537.1"/>
    <property type="molecule type" value="Genomic_DNA"/>
</dbReference>
<name>L9XA90_9EURY</name>
<dbReference type="Proteomes" id="UP000011531">
    <property type="component" value="Unassembled WGS sequence"/>
</dbReference>
<reference evidence="2 3" key="1">
    <citation type="journal article" date="2014" name="PLoS Genet.">
        <title>Phylogenetically driven sequencing of extremely halophilic archaea reveals strategies for static and dynamic osmo-response.</title>
        <authorList>
            <person name="Becker E.A."/>
            <person name="Seitzer P.M."/>
            <person name="Tritt A."/>
            <person name="Larsen D."/>
            <person name="Krusor M."/>
            <person name="Yao A.I."/>
            <person name="Wu D."/>
            <person name="Madern D."/>
            <person name="Eisen J.A."/>
            <person name="Darling A.E."/>
            <person name="Facciotti M.T."/>
        </authorList>
    </citation>
    <scope>NUCLEOTIDE SEQUENCE [LARGE SCALE GENOMIC DNA]</scope>
    <source>
        <strain evidence="2 3">DSM 18795</strain>
    </source>
</reference>
<feature type="transmembrane region" description="Helical" evidence="1">
    <location>
        <begin position="167"/>
        <end position="184"/>
    </location>
</feature>
<keyword evidence="1" id="KW-1133">Transmembrane helix</keyword>
<proteinExistence type="predicted"/>